<comment type="caution">
    <text evidence="1">The sequence shown here is derived from an EMBL/GenBank/DDBJ whole genome shotgun (WGS) entry which is preliminary data.</text>
</comment>
<dbReference type="AlphaFoldDB" id="A0A8X6J073"/>
<dbReference type="InterPro" id="IPR027417">
    <property type="entry name" value="P-loop_NTPase"/>
</dbReference>
<accession>A0A8X6J073</accession>
<proteinExistence type="predicted"/>
<reference evidence="1" key="1">
    <citation type="submission" date="2020-08" db="EMBL/GenBank/DDBJ databases">
        <title>Multicomponent nature underlies the extraordinary mechanical properties of spider dragline silk.</title>
        <authorList>
            <person name="Kono N."/>
            <person name="Nakamura H."/>
            <person name="Mori M."/>
            <person name="Yoshida Y."/>
            <person name="Ohtoshi R."/>
            <person name="Malay A.D."/>
            <person name="Moran D.A.P."/>
            <person name="Tomita M."/>
            <person name="Numata K."/>
            <person name="Arakawa K."/>
        </authorList>
    </citation>
    <scope>NUCLEOTIDE SEQUENCE</scope>
</reference>
<evidence type="ECO:0000313" key="2">
    <source>
        <dbReference type="Proteomes" id="UP000887013"/>
    </source>
</evidence>
<name>A0A8X6J073_NEPPI</name>
<gene>
    <name evidence="1" type="ORF">NPIL_339781</name>
</gene>
<keyword evidence="2" id="KW-1185">Reference proteome</keyword>
<dbReference type="Gene3D" id="3.40.50.300">
    <property type="entry name" value="P-loop containing nucleotide triphosphate hydrolases"/>
    <property type="match status" value="1"/>
</dbReference>
<dbReference type="Proteomes" id="UP000887013">
    <property type="component" value="Unassembled WGS sequence"/>
</dbReference>
<sequence>MAEAAQHGNNLMLQEEVLCQQDIQELYLRVIGELGSGRTTLIKRLGDDDGPLYDESTPILRSFFEFLELRLAYVSGSGRNGRYLLTFELDPSLFLYDMGMPPSVSIGTKIDRRNYTPDPISTAEGHEIAEEVGINRYVECSAWHKTGMMADAETLFLFDASSLMHHIISISSCMFYAFQSVLVL</sequence>
<organism evidence="1 2">
    <name type="scientific">Nephila pilipes</name>
    <name type="common">Giant wood spider</name>
    <name type="synonym">Nephila maculata</name>
    <dbReference type="NCBI Taxonomy" id="299642"/>
    <lineage>
        <taxon>Eukaryota</taxon>
        <taxon>Metazoa</taxon>
        <taxon>Ecdysozoa</taxon>
        <taxon>Arthropoda</taxon>
        <taxon>Chelicerata</taxon>
        <taxon>Arachnida</taxon>
        <taxon>Araneae</taxon>
        <taxon>Araneomorphae</taxon>
        <taxon>Entelegynae</taxon>
        <taxon>Araneoidea</taxon>
        <taxon>Nephilidae</taxon>
        <taxon>Nephila</taxon>
    </lineage>
</organism>
<protein>
    <submittedName>
        <fullName evidence="1">Uncharacterized protein</fullName>
    </submittedName>
</protein>
<dbReference type="SUPFAM" id="SSF52540">
    <property type="entry name" value="P-loop containing nucleoside triphosphate hydrolases"/>
    <property type="match status" value="1"/>
</dbReference>
<evidence type="ECO:0000313" key="1">
    <source>
        <dbReference type="EMBL" id="GFS67898.1"/>
    </source>
</evidence>
<dbReference type="EMBL" id="BMAW01000190">
    <property type="protein sequence ID" value="GFS67898.1"/>
    <property type="molecule type" value="Genomic_DNA"/>
</dbReference>